<organism evidence="2 3">
    <name type="scientific">Lutibacter maritimus</name>
    <dbReference type="NCBI Taxonomy" id="593133"/>
    <lineage>
        <taxon>Bacteria</taxon>
        <taxon>Pseudomonadati</taxon>
        <taxon>Bacteroidota</taxon>
        <taxon>Flavobacteriia</taxon>
        <taxon>Flavobacteriales</taxon>
        <taxon>Flavobacteriaceae</taxon>
        <taxon>Lutibacter</taxon>
    </lineage>
</organism>
<evidence type="ECO:0000256" key="1">
    <source>
        <dbReference type="ARBA" id="ARBA00044755"/>
    </source>
</evidence>
<dbReference type="STRING" id="593133.SAMN04488006_1055"/>
<dbReference type="RefSeq" id="WP_177219150.1">
    <property type="nucleotide sequence ID" value="NZ_FOZP01000002.1"/>
</dbReference>
<dbReference type="InterPro" id="IPR007607">
    <property type="entry name" value="BacA/B"/>
</dbReference>
<dbReference type="PANTHER" id="PTHR35024:SF4">
    <property type="entry name" value="POLYMER-FORMING CYTOSKELETAL PROTEIN"/>
    <property type="match status" value="1"/>
</dbReference>
<dbReference type="AlphaFoldDB" id="A0A1I6PI47"/>
<accession>A0A1I6PI47</accession>
<gene>
    <name evidence="2" type="ORF">SAMN04488006_1055</name>
</gene>
<dbReference type="Pfam" id="PF04519">
    <property type="entry name" value="Bactofilin"/>
    <property type="match status" value="1"/>
</dbReference>
<dbReference type="EMBL" id="FOZP01000002">
    <property type="protein sequence ID" value="SFS39840.1"/>
    <property type="molecule type" value="Genomic_DNA"/>
</dbReference>
<proteinExistence type="inferred from homology"/>
<evidence type="ECO:0000313" key="3">
    <source>
        <dbReference type="Proteomes" id="UP000199312"/>
    </source>
</evidence>
<sequence length="132" mass="13984">MLSKKKQNEPIVSEINVIGKNTTIIGDIISEGDFRIEGKVEGTVKTKGKVVVGASGKIKGKIECAEADIEGSFSGELFASNLLTLKTTALITGNVVISKLAVEPGAEFNATCTMKNSVKELNNEQAKKEKTA</sequence>
<protein>
    <submittedName>
        <fullName evidence="2">Polymer-forming protein</fullName>
    </submittedName>
</protein>
<name>A0A1I6PI47_9FLAO</name>
<evidence type="ECO:0000313" key="2">
    <source>
        <dbReference type="EMBL" id="SFS39840.1"/>
    </source>
</evidence>
<comment type="similarity">
    <text evidence="1">Belongs to the bactofilin family.</text>
</comment>
<reference evidence="3" key="1">
    <citation type="submission" date="2016-10" db="EMBL/GenBank/DDBJ databases">
        <authorList>
            <person name="Varghese N."/>
            <person name="Submissions S."/>
        </authorList>
    </citation>
    <scope>NUCLEOTIDE SEQUENCE [LARGE SCALE GENOMIC DNA]</scope>
    <source>
        <strain evidence="3">DSM 24450</strain>
    </source>
</reference>
<keyword evidence="3" id="KW-1185">Reference proteome</keyword>
<dbReference type="PANTHER" id="PTHR35024">
    <property type="entry name" value="HYPOTHETICAL CYTOSOLIC PROTEIN"/>
    <property type="match status" value="1"/>
</dbReference>
<dbReference type="Proteomes" id="UP000199312">
    <property type="component" value="Unassembled WGS sequence"/>
</dbReference>